<dbReference type="PANTHER" id="PTHR13817:SF166">
    <property type="entry name" value="NEURONAL IGCAM-RELATED"/>
    <property type="match status" value="1"/>
</dbReference>
<protein>
    <submittedName>
        <fullName evidence="4">Contactin</fullName>
    </submittedName>
</protein>
<dbReference type="PANTHER" id="PTHR13817">
    <property type="entry name" value="TITIN"/>
    <property type="match status" value="1"/>
</dbReference>
<dbReference type="HOGENOM" id="CLU_455803_0_0_1"/>
<organism evidence="4">
    <name type="scientific">Magallana gigas</name>
    <name type="common">Pacific oyster</name>
    <name type="synonym">Crassostrea gigas</name>
    <dbReference type="NCBI Taxonomy" id="29159"/>
    <lineage>
        <taxon>Eukaryota</taxon>
        <taxon>Metazoa</taxon>
        <taxon>Spiralia</taxon>
        <taxon>Lophotrochozoa</taxon>
        <taxon>Mollusca</taxon>
        <taxon>Bivalvia</taxon>
        <taxon>Autobranchia</taxon>
        <taxon>Pteriomorphia</taxon>
        <taxon>Ostreida</taxon>
        <taxon>Ostreoidea</taxon>
        <taxon>Ostreidae</taxon>
        <taxon>Magallana</taxon>
    </lineage>
</organism>
<dbReference type="EMBL" id="JH816147">
    <property type="protein sequence ID" value="EKC22159.1"/>
    <property type="molecule type" value="Genomic_DNA"/>
</dbReference>
<dbReference type="AlphaFoldDB" id="K1PTF6"/>
<feature type="region of interest" description="Disordered" evidence="2">
    <location>
        <begin position="220"/>
        <end position="242"/>
    </location>
</feature>
<feature type="compositionally biased region" description="Polar residues" evidence="2">
    <location>
        <begin position="23"/>
        <end position="32"/>
    </location>
</feature>
<dbReference type="SUPFAM" id="SSF49265">
    <property type="entry name" value="Fibronectin type III"/>
    <property type="match status" value="2"/>
</dbReference>
<dbReference type="CDD" id="cd00063">
    <property type="entry name" value="FN3"/>
    <property type="match status" value="3"/>
</dbReference>
<proteinExistence type="predicted"/>
<dbReference type="Gene3D" id="2.60.40.10">
    <property type="entry name" value="Immunoglobulins"/>
    <property type="match status" value="3"/>
</dbReference>
<dbReference type="InterPro" id="IPR036116">
    <property type="entry name" value="FN3_sf"/>
</dbReference>
<evidence type="ECO:0000313" key="4">
    <source>
        <dbReference type="EMBL" id="EKC22159.1"/>
    </source>
</evidence>
<sequence length="599" mass="68005">MQLLQNIDDCKQTIAAMQEKDSSGQSPNTTRAPKNHATASGVEPTPNVQPLQGTVDLSNLMNLFPSHVSTAFTQCPSSNKGKVRLVHNYVWLYPIMQQEKDDLLTLTNTGVKINKKLDRDYYKLSIEQWGYGNAAIMQEMIINQELDDQGVRDYLEYTKYINRLFNKYVKGSVLLFDREYRELQFKEKFRWGVSRPHLQDFQLISKPNSLTMQTLQGSLGTNAKKEGTSKQKGSRRGPFTPDGKEICRKFNMETCDFTNYIPVNSVTVEGTLRSVKVLHLSPGSSYRFKVLAVNIYGAGPTSAPSDEYPIPGAAPSKAPANVRRGEGKVGSLHIVWEPLPPKDQHGWGIGYIVEWRLPQQDVRTENSWEKELLPGNVSEFVTTIPGRNQYYVQYEVRVTAYNMFGVGRSSPIQYIHSADDILVAVPNMVWVEAYNSTALMVHWTAVPNTRDSMKGRLRGYKVNYWLRYGEDENQATQASFSGQIEQALVIGLLPDTWYYVSVQVYNDAGNGQKSEKYPQKTFRRAPRMYPTEVHVHSYSSDSVMVSFRGVSTQVEEEPLQGYKASTVNSFKLAASQISQNGCWWLYFLRQFQYLSSPSH</sequence>
<feature type="domain" description="Fibronectin type-III" evidence="3">
    <location>
        <begin position="318"/>
        <end position="420"/>
    </location>
</feature>
<dbReference type="InParanoid" id="K1PTF6"/>
<reference evidence="4" key="1">
    <citation type="journal article" date="2012" name="Nature">
        <title>The oyster genome reveals stress adaptation and complexity of shell formation.</title>
        <authorList>
            <person name="Zhang G."/>
            <person name="Fang X."/>
            <person name="Guo X."/>
            <person name="Li L."/>
            <person name="Luo R."/>
            <person name="Xu F."/>
            <person name="Yang P."/>
            <person name="Zhang L."/>
            <person name="Wang X."/>
            <person name="Qi H."/>
            <person name="Xiong Z."/>
            <person name="Que H."/>
            <person name="Xie Y."/>
            <person name="Holland P.W."/>
            <person name="Paps J."/>
            <person name="Zhu Y."/>
            <person name="Wu F."/>
            <person name="Chen Y."/>
            <person name="Wang J."/>
            <person name="Peng C."/>
            <person name="Meng J."/>
            <person name="Yang L."/>
            <person name="Liu J."/>
            <person name="Wen B."/>
            <person name="Zhang N."/>
            <person name="Huang Z."/>
            <person name="Zhu Q."/>
            <person name="Feng Y."/>
            <person name="Mount A."/>
            <person name="Hedgecock D."/>
            <person name="Xu Z."/>
            <person name="Liu Y."/>
            <person name="Domazet-Loso T."/>
            <person name="Du Y."/>
            <person name="Sun X."/>
            <person name="Zhang S."/>
            <person name="Liu B."/>
            <person name="Cheng P."/>
            <person name="Jiang X."/>
            <person name="Li J."/>
            <person name="Fan D."/>
            <person name="Wang W."/>
            <person name="Fu W."/>
            <person name="Wang T."/>
            <person name="Wang B."/>
            <person name="Zhang J."/>
            <person name="Peng Z."/>
            <person name="Li Y."/>
            <person name="Li N."/>
            <person name="Wang J."/>
            <person name="Chen M."/>
            <person name="He Y."/>
            <person name="Tan F."/>
            <person name="Song X."/>
            <person name="Zheng Q."/>
            <person name="Huang R."/>
            <person name="Yang H."/>
            <person name="Du X."/>
            <person name="Chen L."/>
            <person name="Yang M."/>
            <person name="Gaffney P.M."/>
            <person name="Wang S."/>
            <person name="Luo L."/>
            <person name="She Z."/>
            <person name="Ming Y."/>
            <person name="Huang W."/>
            <person name="Zhang S."/>
            <person name="Huang B."/>
            <person name="Zhang Y."/>
            <person name="Qu T."/>
            <person name="Ni P."/>
            <person name="Miao G."/>
            <person name="Wang J."/>
            <person name="Wang Q."/>
            <person name="Steinberg C.E."/>
            <person name="Wang H."/>
            <person name="Li N."/>
            <person name="Qian L."/>
            <person name="Zhang G."/>
            <person name="Li Y."/>
            <person name="Yang H."/>
            <person name="Liu X."/>
            <person name="Wang J."/>
            <person name="Yin Y."/>
            <person name="Wang J."/>
        </authorList>
    </citation>
    <scope>NUCLEOTIDE SEQUENCE [LARGE SCALE GENOMIC DNA]</scope>
    <source>
        <strain evidence="4">05x7-T-G4-1.051#20</strain>
    </source>
</reference>
<dbReference type="InterPro" id="IPR050964">
    <property type="entry name" value="Striated_Muscle_Regulatory"/>
</dbReference>
<keyword evidence="1" id="KW-0677">Repeat</keyword>
<accession>K1PTF6</accession>
<dbReference type="PROSITE" id="PS50853">
    <property type="entry name" value="FN3"/>
    <property type="match status" value="2"/>
</dbReference>
<feature type="region of interest" description="Disordered" evidence="2">
    <location>
        <begin position="18"/>
        <end position="48"/>
    </location>
</feature>
<gene>
    <name evidence="4" type="ORF">CGI_10002691</name>
</gene>
<dbReference type="InterPro" id="IPR003961">
    <property type="entry name" value="FN3_dom"/>
</dbReference>
<evidence type="ECO:0000256" key="1">
    <source>
        <dbReference type="ARBA" id="ARBA00022737"/>
    </source>
</evidence>
<feature type="domain" description="Fibronectin type-III" evidence="3">
    <location>
        <begin position="425"/>
        <end position="524"/>
    </location>
</feature>
<dbReference type="InterPro" id="IPR013783">
    <property type="entry name" value="Ig-like_fold"/>
</dbReference>
<evidence type="ECO:0000259" key="3">
    <source>
        <dbReference type="PROSITE" id="PS50853"/>
    </source>
</evidence>
<dbReference type="Pfam" id="PF00041">
    <property type="entry name" value="fn3"/>
    <property type="match status" value="2"/>
</dbReference>
<dbReference type="SMART" id="SM00060">
    <property type="entry name" value="FN3"/>
    <property type="match status" value="3"/>
</dbReference>
<dbReference type="FunFam" id="2.60.40.10:FF:000028">
    <property type="entry name" value="Neuronal cell adhesion molecule"/>
    <property type="match status" value="1"/>
</dbReference>
<evidence type="ECO:0000256" key="2">
    <source>
        <dbReference type="SAM" id="MobiDB-lite"/>
    </source>
</evidence>
<name>K1PTF6_MAGGI</name>